<evidence type="ECO:0000313" key="1">
    <source>
        <dbReference type="EMBL" id="CAG8592991.1"/>
    </source>
</evidence>
<comment type="caution">
    <text evidence="1">The sequence shown here is derived from an EMBL/GenBank/DDBJ whole genome shotgun (WGS) entry which is preliminary data.</text>
</comment>
<accession>A0ACA9MHH9</accession>
<sequence>MQRWLLEPHLVLRRPTTVSPDSATSIKSPNLALMQSCYDRRATKAQAALIPITANLSSTICGEIHLAVISHGIAKAGQEVEDVWVTLASIKGIFPTTMSSESEPYDPYLPRGGSSAAGAAGGSRAGGSSQTAHIQQQIDETVGAMRDNIARVAERGERLDALQDKTGTCHFRSCRSSTGRESDSGIGIVCDR</sequence>
<protein>
    <submittedName>
        <fullName evidence="1">6168_t:CDS:1</fullName>
    </submittedName>
</protein>
<evidence type="ECO:0000313" key="2">
    <source>
        <dbReference type="Proteomes" id="UP000789525"/>
    </source>
</evidence>
<dbReference type="EMBL" id="CAJVPT010013115">
    <property type="protein sequence ID" value="CAG8592991.1"/>
    <property type="molecule type" value="Genomic_DNA"/>
</dbReference>
<organism evidence="1 2">
    <name type="scientific">Acaulospora colombiana</name>
    <dbReference type="NCBI Taxonomy" id="27376"/>
    <lineage>
        <taxon>Eukaryota</taxon>
        <taxon>Fungi</taxon>
        <taxon>Fungi incertae sedis</taxon>
        <taxon>Mucoromycota</taxon>
        <taxon>Glomeromycotina</taxon>
        <taxon>Glomeromycetes</taxon>
        <taxon>Diversisporales</taxon>
        <taxon>Acaulosporaceae</taxon>
        <taxon>Acaulospora</taxon>
    </lineage>
</organism>
<proteinExistence type="predicted"/>
<name>A0ACA9MHH9_9GLOM</name>
<reference evidence="1" key="1">
    <citation type="submission" date="2021-06" db="EMBL/GenBank/DDBJ databases">
        <authorList>
            <person name="Kallberg Y."/>
            <person name="Tangrot J."/>
            <person name="Rosling A."/>
        </authorList>
    </citation>
    <scope>NUCLEOTIDE SEQUENCE</scope>
    <source>
        <strain evidence="1">CL356</strain>
    </source>
</reference>
<dbReference type="Proteomes" id="UP000789525">
    <property type="component" value="Unassembled WGS sequence"/>
</dbReference>
<keyword evidence="2" id="KW-1185">Reference proteome</keyword>
<gene>
    <name evidence="1" type="ORF">ACOLOM_LOCUS6392</name>
</gene>